<proteinExistence type="predicted"/>
<dbReference type="AlphaFoldDB" id="A0A392TXX2"/>
<dbReference type="EMBL" id="LXQA010670030">
    <property type="protein sequence ID" value="MCI65130.1"/>
    <property type="molecule type" value="Genomic_DNA"/>
</dbReference>
<evidence type="ECO:0000313" key="3">
    <source>
        <dbReference type="Proteomes" id="UP000265520"/>
    </source>
</evidence>
<dbReference type="Proteomes" id="UP000265520">
    <property type="component" value="Unassembled WGS sequence"/>
</dbReference>
<sequence length="59" mass="7287">MQLTELIRERDAWEKRCRLAELENETLKEELKHKDRLLLDQNKWIIEKDDLLQRKDALL</sequence>
<protein>
    <submittedName>
        <fullName evidence="2">Uncharacterized protein</fullName>
    </submittedName>
</protein>
<comment type="caution">
    <text evidence="2">The sequence shown here is derived from an EMBL/GenBank/DDBJ whole genome shotgun (WGS) entry which is preliminary data.</text>
</comment>
<reference evidence="2 3" key="1">
    <citation type="journal article" date="2018" name="Front. Plant Sci.">
        <title>Red Clover (Trifolium pratense) and Zigzag Clover (T. medium) - A Picture of Genomic Similarities and Differences.</title>
        <authorList>
            <person name="Dluhosova J."/>
            <person name="Istvanek J."/>
            <person name="Nedelnik J."/>
            <person name="Repkova J."/>
        </authorList>
    </citation>
    <scope>NUCLEOTIDE SEQUENCE [LARGE SCALE GENOMIC DNA]</scope>
    <source>
        <strain evidence="3">cv. 10/8</strain>
        <tissue evidence="2">Leaf</tissue>
    </source>
</reference>
<keyword evidence="3" id="KW-1185">Reference proteome</keyword>
<evidence type="ECO:0000313" key="2">
    <source>
        <dbReference type="EMBL" id="MCI65130.1"/>
    </source>
</evidence>
<evidence type="ECO:0000256" key="1">
    <source>
        <dbReference type="SAM" id="Coils"/>
    </source>
</evidence>
<organism evidence="2 3">
    <name type="scientific">Trifolium medium</name>
    <dbReference type="NCBI Taxonomy" id="97028"/>
    <lineage>
        <taxon>Eukaryota</taxon>
        <taxon>Viridiplantae</taxon>
        <taxon>Streptophyta</taxon>
        <taxon>Embryophyta</taxon>
        <taxon>Tracheophyta</taxon>
        <taxon>Spermatophyta</taxon>
        <taxon>Magnoliopsida</taxon>
        <taxon>eudicotyledons</taxon>
        <taxon>Gunneridae</taxon>
        <taxon>Pentapetalae</taxon>
        <taxon>rosids</taxon>
        <taxon>fabids</taxon>
        <taxon>Fabales</taxon>
        <taxon>Fabaceae</taxon>
        <taxon>Papilionoideae</taxon>
        <taxon>50 kb inversion clade</taxon>
        <taxon>NPAAA clade</taxon>
        <taxon>Hologalegina</taxon>
        <taxon>IRL clade</taxon>
        <taxon>Trifolieae</taxon>
        <taxon>Trifolium</taxon>
    </lineage>
</organism>
<feature type="non-terminal residue" evidence="2">
    <location>
        <position position="59"/>
    </location>
</feature>
<feature type="coiled-coil region" evidence="1">
    <location>
        <begin position="3"/>
        <end position="37"/>
    </location>
</feature>
<keyword evidence="1" id="KW-0175">Coiled coil</keyword>
<name>A0A392TXX2_9FABA</name>
<accession>A0A392TXX2</accession>